<keyword evidence="2" id="KW-0812">Transmembrane</keyword>
<dbReference type="AlphaFoldDB" id="U6LCK5"/>
<proteinExistence type="predicted"/>
<name>U6LCK5_9EIME</name>
<protein>
    <submittedName>
        <fullName evidence="3">Rhoptry neck protein 2, putative</fullName>
    </submittedName>
</protein>
<evidence type="ECO:0000313" key="3">
    <source>
        <dbReference type="EMBL" id="CDJ46933.1"/>
    </source>
</evidence>
<keyword evidence="2" id="KW-1133">Transmembrane helix</keyword>
<sequence>MGVKVNIEKVMGVMKAVNSAAEVAKGAGVYRHLREAAAGGGSSSSSSSSRREQQAAAAAGRRNPGFLSLDPEFVFLSEKEREREFQERTSLSAQAPYYGDFIVKWIEERKEARKKALFAMLTLGFFFAYTFLSVSDITQHLHDSGLGPAVDCLENLVVGPICPAAVVAPAISSAAAAAAQDVFKVGILGLLTPYLVWPMMLVSVWQILKSEFKVLLQFEMGVKSLFSRFSRWAKQPFKNWWQQRKRIKETILQKANLKYQAEKDKNKGKEPMVHDFVHRSNFGEHDLDLLGIPAAAPPAVSYEITWGAPVFPFSPPLIQPGGGQ</sequence>
<evidence type="ECO:0000256" key="2">
    <source>
        <dbReference type="SAM" id="Phobius"/>
    </source>
</evidence>
<evidence type="ECO:0000256" key="1">
    <source>
        <dbReference type="SAM" id="MobiDB-lite"/>
    </source>
</evidence>
<feature type="transmembrane region" description="Helical" evidence="2">
    <location>
        <begin position="185"/>
        <end position="208"/>
    </location>
</feature>
<keyword evidence="2" id="KW-0472">Membrane</keyword>
<reference evidence="3" key="1">
    <citation type="submission" date="2013-10" db="EMBL/GenBank/DDBJ databases">
        <title>Genomic analysis of the causative agents of coccidiosis in chickens.</title>
        <authorList>
            <person name="Reid A.J."/>
            <person name="Blake D."/>
            <person name="Billington K."/>
            <person name="Browne H."/>
            <person name="Dunn M."/>
            <person name="Hung S."/>
            <person name="Kawahara F."/>
            <person name="Miranda-Saavedra D."/>
            <person name="Mourier T."/>
            <person name="Nagra H."/>
            <person name="Otto T.D."/>
            <person name="Rawlings N."/>
            <person name="Sanchez A."/>
            <person name="Sanders M."/>
            <person name="Subramaniam C."/>
            <person name="Tay Y."/>
            <person name="Dear P."/>
            <person name="Doerig C."/>
            <person name="Gruber A."/>
            <person name="Parkinson J."/>
            <person name="Shirley M."/>
            <person name="Wan K.L."/>
            <person name="Berriman M."/>
            <person name="Tomley F."/>
            <person name="Pain A."/>
        </authorList>
    </citation>
    <scope>NUCLEOTIDE SEQUENCE [LARGE SCALE GENOMIC DNA]</scope>
    <source>
        <strain evidence="3">Houghton</strain>
    </source>
</reference>
<dbReference type="Proteomes" id="UP000030750">
    <property type="component" value="Unassembled WGS sequence"/>
</dbReference>
<reference evidence="3" key="2">
    <citation type="submission" date="2013-10" db="EMBL/GenBank/DDBJ databases">
        <authorList>
            <person name="Aslett M."/>
        </authorList>
    </citation>
    <scope>NUCLEOTIDE SEQUENCE [LARGE SCALE GENOMIC DNA]</scope>
    <source>
        <strain evidence="3">Houghton</strain>
    </source>
</reference>
<accession>U6LCK5</accession>
<dbReference type="EMBL" id="HG710542">
    <property type="protein sequence ID" value="CDJ46933.1"/>
    <property type="molecule type" value="Genomic_DNA"/>
</dbReference>
<organism evidence="3 4">
    <name type="scientific">Eimeria brunetti</name>
    <dbReference type="NCBI Taxonomy" id="51314"/>
    <lineage>
        <taxon>Eukaryota</taxon>
        <taxon>Sar</taxon>
        <taxon>Alveolata</taxon>
        <taxon>Apicomplexa</taxon>
        <taxon>Conoidasida</taxon>
        <taxon>Coccidia</taxon>
        <taxon>Eucoccidiorida</taxon>
        <taxon>Eimeriorina</taxon>
        <taxon>Eimeriidae</taxon>
        <taxon>Eimeria</taxon>
    </lineage>
</organism>
<evidence type="ECO:0000313" key="4">
    <source>
        <dbReference type="Proteomes" id="UP000030750"/>
    </source>
</evidence>
<keyword evidence="4" id="KW-1185">Reference proteome</keyword>
<feature type="transmembrane region" description="Helical" evidence="2">
    <location>
        <begin position="157"/>
        <end position="178"/>
    </location>
</feature>
<dbReference type="VEuPathDB" id="ToxoDB:EBH_0069660"/>
<gene>
    <name evidence="3" type="ORF">EBH_0069660</name>
</gene>
<feature type="region of interest" description="Disordered" evidence="1">
    <location>
        <begin position="39"/>
        <end position="64"/>
    </location>
</feature>
<feature type="compositionally biased region" description="Low complexity" evidence="1">
    <location>
        <begin position="43"/>
        <end position="62"/>
    </location>
</feature>
<dbReference type="OrthoDB" id="345453at2759"/>
<feature type="transmembrane region" description="Helical" evidence="2">
    <location>
        <begin position="116"/>
        <end position="137"/>
    </location>
</feature>